<feature type="compositionally biased region" description="Low complexity" evidence="1">
    <location>
        <begin position="73"/>
        <end position="84"/>
    </location>
</feature>
<sequence length="172" mass="18604">CICFHHRFLGEVNTNLKDVLNSPNLAANYNLTLLDPKKQSTGATIILQVSYLPPPGAAPLYPSPALNEATSVTTTDTDTPTDTGGEAEGEEDTEDSVDPGEEDKTPTRIPGAETPAAPKLQPPSSGKALRKRKHSARPLLPNKPQDFQVRPSHPVIHSLHHTLLYRVLLHIG</sequence>
<dbReference type="InterPro" id="IPR035892">
    <property type="entry name" value="C2_domain_sf"/>
</dbReference>
<proteinExistence type="predicted"/>
<dbReference type="Proteomes" id="UP000314986">
    <property type="component" value="Unassembled WGS sequence"/>
</dbReference>
<dbReference type="STRING" id="7868.ENSCMIP00000028715"/>
<evidence type="ECO:0000313" key="3">
    <source>
        <dbReference type="Proteomes" id="UP000314986"/>
    </source>
</evidence>
<accession>A0A4W3J8B6</accession>
<feature type="compositionally biased region" description="Acidic residues" evidence="1">
    <location>
        <begin position="85"/>
        <end position="101"/>
    </location>
</feature>
<dbReference type="Gene3D" id="2.60.40.150">
    <property type="entry name" value="C2 domain"/>
    <property type="match status" value="1"/>
</dbReference>
<reference evidence="2" key="4">
    <citation type="submission" date="2025-08" db="UniProtKB">
        <authorList>
            <consortium name="Ensembl"/>
        </authorList>
    </citation>
    <scope>IDENTIFICATION</scope>
</reference>
<protein>
    <submittedName>
        <fullName evidence="2">Uncharacterized protein</fullName>
    </submittedName>
</protein>
<reference evidence="3" key="2">
    <citation type="journal article" date="2007" name="PLoS Biol.">
        <title>Survey sequencing and comparative analysis of the elephant shark (Callorhinchus milii) genome.</title>
        <authorList>
            <person name="Venkatesh B."/>
            <person name="Kirkness E.F."/>
            <person name="Loh Y.H."/>
            <person name="Halpern A.L."/>
            <person name="Lee A.P."/>
            <person name="Johnson J."/>
            <person name="Dandona N."/>
            <person name="Viswanathan L.D."/>
            <person name="Tay A."/>
            <person name="Venter J.C."/>
            <person name="Strausberg R.L."/>
            <person name="Brenner S."/>
        </authorList>
    </citation>
    <scope>NUCLEOTIDE SEQUENCE [LARGE SCALE GENOMIC DNA]</scope>
</reference>
<reference evidence="3" key="3">
    <citation type="journal article" date="2014" name="Nature">
        <title>Elephant shark genome provides unique insights into gnathostome evolution.</title>
        <authorList>
            <consortium name="International Elephant Shark Genome Sequencing Consortium"/>
            <person name="Venkatesh B."/>
            <person name="Lee A.P."/>
            <person name="Ravi V."/>
            <person name="Maurya A.K."/>
            <person name="Lian M.M."/>
            <person name="Swann J.B."/>
            <person name="Ohta Y."/>
            <person name="Flajnik M.F."/>
            <person name="Sutoh Y."/>
            <person name="Kasahara M."/>
            <person name="Hoon S."/>
            <person name="Gangu V."/>
            <person name="Roy S.W."/>
            <person name="Irimia M."/>
            <person name="Korzh V."/>
            <person name="Kondrychyn I."/>
            <person name="Lim Z.W."/>
            <person name="Tay B.H."/>
            <person name="Tohari S."/>
            <person name="Kong K.W."/>
            <person name="Ho S."/>
            <person name="Lorente-Galdos B."/>
            <person name="Quilez J."/>
            <person name="Marques-Bonet T."/>
            <person name="Raney B.J."/>
            <person name="Ingham P.W."/>
            <person name="Tay A."/>
            <person name="Hillier L.W."/>
            <person name="Minx P."/>
            <person name="Boehm T."/>
            <person name="Wilson R.K."/>
            <person name="Brenner S."/>
            <person name="Warren W.C."/>
        </authorList>
    </citation>
    <scope>NUCLEOTIDE SEQUENCE [LARGE SCALE GENOMIC DNA]</scope>
</reference>
<organism evidence="2 3">
    <name type="scientific">Callorhinchus milii</name>
    <name type="common">Ghost shark</name>
    <dbReference type="NCBI Taxonomy" id="7868"/>
    <lineage>
        <taxon>Eukaryota</taxon>
        <taxon>Metazoa</taxon>
        <taxon>Chordata</taxon>
        <taxon>Craniata</taxon>
        <taxon>Vertebrata</taxon>
        <taxon>Chondrichthyes</taxon>
        <taxon>Holocephali</taxon>
        <taxon>Chimaeriformes</taxon>
        <taxon>Callorhinchidae</taxon>
        <taxon>Callorhinchus</taxon>
    </lineage>
</organism>
<dbReference type="AlphaFoldDB" id="A0A4W3J8B6"/>
<evidence type="ECO:0000313" key="2">
    <source>
        <dbReference type="Ensembl" id="ENSCMIP00000028715.1"/>
    </source>
</evidence>
<dbReference type="Ensembl" id="ENSCMIT00000029170.1">
    <property type="protein sequence ID" value="ENSCMIP00000028715.1"/>
    <property type="gene ID" value="ENSCMIG00000012454.1"/>
</dbReference>
<feature type="region of interest" description="Disordered" evidence="1">
    <location>
        <begin position="60"/>
        <end position="149"/>
    </location>
</feature>
<evidence type="ECO:0000256" key="1">
    <source>
        <dbReference type="SAM" id="MobiDB-lite"/>
    </source>
</evidence>
<reference evidence="2" key="5">
    <citation type="submission" date="2025-09" db="UniProtKB">
        <authorList>
            <consortium name="Ensembl"/>
        </authorList>
    </citation>
    <scope>IDENTIFICATION</scope>
</reference>
<reference evidence="3" key="1">
    <citation type="journal article" date="2006" name="Science">
        <title>Ancient noncoding elements conserved in the human genome.</title>
        <authorList>
            <person name="Venkatesh B."/>
            <person name="Kirkness E.F."/>
            <person name="Loh Y.H."/>
            <person name="Halpern A.L."/>
            <person name="Lee A.P."/>
            <person name="Johnson J."/>
            <person name="Dandona N."/>
            <person name="Viswanathan L.D."/>
            <person name="Tay A."/>
            <person name="Venter J.C."/>
            <person name="Strausberg R.L."/>
            <person name="Brenner S."/>
        </authorList>
    </citation>
    <scope>NUCLEOTIDE SEQUENCE [LARGE SCALE GENOMIC DNA]</scope>
</reference>
<name>A0A4W3J8B6_CALMI</name>
<dbReference type="InParanoid" id="A0A4W3J8B6"/>
<keyword evidence="3" id="KW-1185">Reference proteome</keyword>